<keyword evidence="3" id="KW-0949">S-adenosyl-L-methionine</keyword>
<dbReference type="InterPro" id="IPR016461">
    <property type="entry name" value="COMT-like"/>
</dbReference>
<reference evidence="5" key="2">
    <citation type="journal article" date="2023" name="IMA Fungus">
        <title>Comparative genomic study of the Penicillium genus elucidates a diverse pangenome and 15 lateral gene transfer events.</title>
        <authorList>
            <person name="Petersen C."/>
            <person name="Sorensen T."/>
            <person name="Nielsen M.R."/>
            <person name="Sondergaard T.E."/>
            <person name="Sorensen J.L."/>
            <person name="Fitzpatrick D.A."/>
            <person name="Frisvad J.C."/>
            <person name="Nielsen K.L."/>
        </authorList>
    </citation>
    <scope>NUCLEOTIDE SEQUENCE</scope>
    <source>
        <strain evidence="5">IBT 16125</strain>
    </source>
</reference>
<evidence type="ECO:0000256" key="2">
    <source>
        <dbReference type="ARBA" id="ARBA00022679"/>
    </source>
</evidence>
<dbReference type="InterPro" id="IPR036388">
    <property type="entry name" value="WH-like_DNA-bd_sf"/>
</dbReference>
<evidence type="ECO:0000259" key="4">
    <source>
        <dbReference type="Pfam" id="PF00891"/>
    </source>
</evidence>
<dbReference type="Gene3D" id="3.40.50.150">
    <property type="entry name" value="Vaccinia Virus protein VP39"/>
    <property type="match status" value="1"/>
</dbReference>
<evidence type="ECO:0000313" key="5">
    <source>
        <dbReference type="EMBL" id="KAJ5450082.1"/>
    </source>
</evidence>
<dbReference type="RefSeq" id="XP_056765617.1">
    <property type="nucleotide sequence ID" value="XM_056909913.1"/>
</dbReference>
<dbReference type="PANTHER" id="PTHR43712:SF19">
    <property type="entry name" value="DUAL O-METHYLTRANSFERASE_FAD-DEPENDENT MONOOXYGENASE ELCB"/>
    <property type="match status" value="1"/>
</dbReference>
<name>A0AAD6C5L7_9EURO</name>
<keyword evidence="1" id="KW-0489">Methyltransferase</keyword>
<dbReference type="SUPFAM" id="SSF53335">
    <property type="entry name" value="S-adenosyl-L-methionine-dependent methyltransferases"/>
    <property type="match status" value="1"/>
</dbReference>
<keyword evidence="2" id="KW-0808">Transferase</keyword>
<sequence>MERSTSSTMNQLTRSLTVNVKILTDYLTSAGHPLPSFAPDTPTFTLPGNASSEAHLARYRILDLARNLFHLAAGPSEYLTFLQTSYQDIGCLRWLCHFGIFRLVPLQGAISYTDLASQANVSEVKLKSIVRMAITNGLFIEEPPNHVAHSARSALLQMNPYFHDWAAFAMDAGAFSAFSMVDADKKWSGSVDVSQTAFNFALKTDLPFFKYMGEEPERNRQFAGYMRAVTSGQEVSLNHLVKGWDWNRLGKALVIDEGQMGGSTGHASIALARQYPELTFIVEDLPEVIAQGPEYVSSQEDSRSLKRRVSYKAHSFFDPQPVQDADVYLFRTVMHNWSDDDSVRILMHLVQILKPRARILIMDVVLPDPGTLPASKERLLRMRDLSMLQIFNHPERSLQHWKTIFSRVDRRLQVTRVEQPAGSVLSIIELGLEEPMEISGSLGEEII</sequence>
<dbReference type="Proteomes" id="UP001213681">
    <property type="component" value="Unassembled WGS sequence"/>
</dbReference>
<gene>
    <name evidence="5" type="ORF">N7458_006531</name>
</gene>
<dbReference type="GO" id="GO:0032259">
    <property type="term" value="P:methylation"/>
    <property type="evidence" value="ECO:0007669"/>
    <property type="project" value="UniProtKB-KW"/>
</dbReference>
<dbReference type="PROSITE" id="PS51683">
    <property type="entry name" value="SAM_OMT_II"/>
    <property type="match status" value="1"/>
</dbReference>
<feature type="domain" description="O-methyltransferase C-terminal" evidence="4">
    <location>
        <begin position="206"/>
        <end position="407"/>
    </location>
</feature>
<dbReference type="Pfam" id="PF00891">
    <property type="entry name" value="Methyltransf_2"/>
    <property type="match status" value="1"/>
</dbReference>
<dbReference type="GO" id="GO:0008171">
    <property type="term" value="F:O-methyltransferase activity"/>
    <property type="evidence" value="ECO:0007669"/>
    <property type="project" value="InterPro"/>
</dbReference>
<dbReference type="InterPro" id="IPR001077">
    <property type="entry name" value="COMT_C"/>
</dbReference>
<accession>A0AAD6C5L7</accession>
<dbReference type="GO" id="GO:0044550">
    <property type="term" value="P:secondary metabolite biosynthetic process"/>
    <property type="evidence" value="ECO:0007669"/>
    <property type="project" value="UniProtKB-ARBA"/>
</dbReference>
<evidence type="ECO:0000256" key="1">
    <source>
        <dbReference type="ARBA" id="ARBA00022603"/>
    </source>
</evidence>
<comment type="caution">
    <text evidence="5">The sequence shown here is derived from an EMBL/GenBank/DDBJ whole genome shotgun (WGS) entry which is preliminary data.</text>
</comment>
<proteinExistence type="predicted"/>
<dbReference type="InterPro" id="IPR036390">
    <property type="entry name" value="WH_DNA-bd_sf"/>
</dbReference>
<dbReference type="GeneID" id="81600156"/>
<reference evidence="5" key="1">
    <citation type="submission" date="2022-12" db="EMBL/GenBank/DDBJ databases">
        <authorList>
            <person name="Petersen C."/>
        </authorList>
    </citation>
    <scope>NUCLEOTIDE SEQUENCE</scope>
    <source>
        <strain evidence="5">IBT 16125</strain>
    </source>
</reference>
<evidence type="ECO:0000256" key="3">
    <source>
        <dbReference type="ARBA" id="ARBA00022691"/>
    </source>
</evidence>
<dbReference type="InterPro" id="IPR029063">
    <property type="entry name" value="SAM-dependent_MTases_sf"/>
</dbReference>
<dbReference type="PANTHER" id="PTHR43712">
    <property type="entry name" value="PUTATIVE (AFU_ORTHOLOGUE AFUA_4G14580)-RELATED"/>
    <property type="match status" value="1"/>
</dbReference>
<dbReference type="EMBL" id="JAPVEA010000006">
    <property type="protein sequence ID" value="KAJ5450082.1"/>
    <property type="molecule type" value="Genomic_DNA"/>
</dbReference>
<dbReference type="SUPFAM" id="SSF46785">
    <property type="entry name" value="Winged helix' DNA-binding domain"/>
    <property type="match status" value="1"/>
</dbReference>
<dbReference type="Gene3D" id="1.10.10.10">
    <property type="entry name" value="Winged helix-like DNA-binding domain superfamily/Winged helix DNA-binding domain"/>
    <property type="match status" value="1"/>
</dbReference>
<protein>
    <recommendedName>
        <fullName evidence="4">O-methyltransferase C-terminal domain-containing protein</fullName>
    </recommendedName>
</protein>
<organism evidence="5 6">
    <name type="scientific">Penicillium daleae</name>
    <dbReference type="NCBI Taxonomy" id="63821"/>
    <lineage>
        <taxon>Eukaryota</taxon>
        <taxon>Fungi</taxon>
        <taxon>Dikarya</taxon>
        <taxon>Ascomycota</taxon>
        <taxon>Pezizomycotina</taxon>
        <taxon>Eurotiomycetes</taxon>
        <taxon>Eurotiomycetidae</taxon>
        <taxon>Eurotiales</taxon>
        <taxon>Aspergillaceae</taxon>
        <taxon>Penicillium</taxon>
    </lineage>
</organism>
<evidence type="ECO:0000313" key="6">
    <source>
        <dbReference type="Proteomes" id="UP001213681"/>
    </source>
</evidence>
<dbReference type="AlphaFoldDB" id="A0AAD6C5L7"/>
<keyword evidence="6" id="KW-1185">Reference proteome</keyword>